<keyword evidence="5" id="KW-0862">Zinc</keyword>
<keyword evidence="4" id="KW-0378">Hydrolase</keyword>
<dbReference type="AlphaFoldDB" id="A0A1H6B9F8"/>
<dbReference type="InterPro" id="IPR036264">
    <property type="entry name" value="Bact_exopeptidase_dim_dom"/>
</dbReference>
<dbReference type="Gene3D" id="3.40.630.10">
    <property type="entry name" value="Zn peptidases"/>
    <property type="match status" value="1"/>
</dbReference>
<dbReference type="PANTHER" id="PTHR45962">
    <property type="entry name" value="N-FATTY-ACYL-AMINO ACID SYNTHASE/HYDROLASE PM20D1"/>
    <property type="match status" value="1"/>
</dbReference>
<keyword evidence="9" id="KW-1185">Reference proteome</keyword>
<evidence type="ECO:0000256" key="4">
    <source>
        <dbReference type="ARBA" id="ARBA00022801"/>
    </source>
</evidence>
<reference evidence="8 9" key="1">
    <citation type="submission" date="2016-10" db="EMBL/GenBank/DDBJ databases">
        <authorList>
            <person name="de Groot N.N."/>
        </authorList>
    </citation>
    <scope>NUCLEOTIDE SEQUENCE [LARGE SCALE GENOMIC DNA]</scope>
    <source>
        <strain evidence="8 9">DSM 22489</strain>
    </source>
</reference>
<protein>
    <submittedName>
        <fullName evidence="8">Acetylornithine deacetylase/Succinyl-diaminopimelate desuccinylase</fullName>
    </submittedName>
</protein>
<dbReference type="SUPFAM" id="SSF55031">
    <property type="entry name" value="Bacterial exopeptidase dimerisation domain"/>
    <property type="match status" value="1"/>
</dbReference>
<evidence type="ECO:0000259" key="7">
    <source>
        <dbReference type="Pfam" id="PF07687"/>
    </source>
</evidence>
<name>A0A1H6B9F8_9BACT</name>
<dbReference type="GO" id="GO:0008233">
    <property type="term" value="F:peptidase activity"/>
    <property type="evidence" value="ECO:0007669"/>
    <property type="project" value="UniProtKB-KW"/>
</dbReference>
<dbReference type="SUPFAM" id="SSF53187">
    <property type="entry name" value="Zn-dependent exopeptidases"/>
    <property type="match status" value="1"/>
</dbReference>
<keyword evidence="6" id="KW-0732">Signal</keyword>
<evidence type="ECO:0000313" key="9">
    <source>
        <dbReference type="Proteomes" id="UP000236728"/>
    </source>
</evidence>
<dbReference type="EMBL" id="FNVA01000006">
    <property type="protein sequence ID" value="SEG56806.1"/>
    <property type="molecule type" value="Genomic_DNA"/>
</dbReference>
<feature type="chain" id="PRO_5009293604" evidence="6">
    <location>
        <begin position="24"/>
        <end position="478"/>
    </location>
</feature>
<evidence type="ECO:0000256" key="1">
    <source>
        <dbReference type="ARBA" id="ARBA00006247"/>
    </source>
</evidence>
<evidence type="ECO:0000256" key="3">
    <source>
        <dbReference type="ARBA" id="ARBA00022723"/>
    </source>
</evidence>
<dbReference type="Pfam" id="PF07687">
    <property type="entry name" value="M20_dimer"/>
    <property type="match status" value="1"/>
</dbReference>
<gene>
    <name evidence="8" type="ORF">SAMN05421819_3595</name>
</gene>
<keyword evidence="3" id="KW-0479">Metal-binding</keyword>
<dbReference type="InterPro" id="IPR047177">
    <property type="entry name" value="Pept_M20A"/>
</dbReference>
<dbReference type="GO" id="GO:0046872">
    <property type="term" value="F:metal ion binding"/>
    <property type="evidence" value="ECO:0007669"/>
    <property type="project" value="UniProtKB-KW"/>
</dbReference>
<evidence type="ECO:0000256" key="2">
    <source>
        <dbReference type="ARBA" id="ARBA00022670"/>
    </source>
</evidence>
<keyword evidence="2" id="KW-0645">Protease</keyword>
<evidence type="ECO:0000256" key="6">
    <source>
        <dbReference type="SAM" id="SignalP"/>
    </source>
</evidence>
<dbReference type="InterPro" id="IPR011650">
    <property type="entry name" value="Peptidase_M20_dimer"/>
</dbReference>
<dbReference type="Proteomes" id="UP000236728">
    <property type="component" value="Unassembled WGS sequence"/>
</dbReference>
<dbReference type="PANTHER" id="PTHR45962:SF1">
    <property type="entry name" value="N-FATTY-ACYL-AMINO ACID SYNTHASE_HYDROLASE PM20D1"/>
    <property type="match status" value="1"/>
</dbReference>
<organism evidence="8 9">
    <name type="scientific">Bryocella elongata</name>
    <dbReference type="NCBI Taxonomy" id="863522"/>
    <lineage>
        <taxon>Bacteria</taxon>
        <taxon>Pseudomonadati</taxon>
        <taxon>Acidobacteriota</taxon>
        <taxon>Terriglobia</taxon>
        <taxon>Terriglobales</taxon>
        <taxon>Acidobacteriaceae</taxon>
        <taxon>Bryocella</taxon>
    </lineage>
</organism>
<dbReference type="PROSITE" id="PS00758">
    <property type="entry name" value="ARGE_DAPE_CPG2_1"/>
    <property type="match status" value="1"/>
</dbReference>
<comment type="similarity">
    <text evidence="1">Belongs to the peptidase M20A family.</text>
</comment>
<sequence length="478" mass="51607">MTLWGRSLVCVAGLLSVAAGELAAQQPKLPAQDRELSRAMLAEVIGINSQDSNGSVTAVAEALRARFVAAGFAESDLILAGPNDRKQNLVVRVAGSDASLKPILIIGHIDVVEARREDWTSDPYTLIEKDGFFYGRGTQDMKSGDVDVAESLIRLKREGWTPKRTIIAAFTADEEGGKSNGVDWLLKNKPELIRAEFVLNPDAGGVELRNGRATEMDVEATEKTYADFRVTAINRGGHSSQPRPDNAIYELMHALTKLEATPFPIELNPVTREQLAQTAKIDSPARAANIRGVLAQPMNARALAAFSSDPQDSALLRTTCVATMLSGGHAPNALPQLARANVNCRILPGHSQEDVRLELIKLFGDPGLTIAYMSDGGEISATAPGRSSLPPPAPREDVFGPLRAVTQQMWPGIPVIPVMSAGASDSIYTMQAGLPSYGVGGLGIDFDDDRAHGRDERIRVEAFYESVEFYYLYLKALE</sequence>
<dbReference type="Gene3D" id="3.30.70.360">
    <property type="match status" value="1"/>
</dbReference>
<dbReference type="GO" id="GO:0006508">
    <property type="term" value="P:proteolysis"/>
    <property type="evidence" value="ECO:0007669"/>
    <property type="project" value="UniProtKB-KW"/>
</dbReference>
<dbReference type="InterPro" id="IPR002933">
    <property type="entry name" value="Peptidase_M20"/>
</dbReference>
<feature type="domain" description="Peptidase M20 dimerisation" evidence="7">
    <location>
        <begin position="222"/>
        <end position="364"/>
    </location>
</feature>
<proteinExistence type="inferred from homology"/>
<evidence type="ECO:0000313" key="8">
    <source>
        <dbReference type="EMBL" id="SEG56806.1"/>
    </source>
</evidence>
<accession>A0A1H6B9F8</accession>
<dbReference type="NCBIfam" id="NF006596">
    <property type="entry name" value="PRK09133.1"/>
    <property type="match status" value="1"/>
</dbReference>
<dbReference type="Gene3D" id="1.10.150.900">
    <property type="match status" value="1"/>
</dbReference>
<dbReference type="InterPro" id="IPR001261">
    <property type="entry name" value="ArgE/DapE_CS"/>
</dbReference>
<evidence type="ECO:0000256" key="5">
    <source>
        <dbReference type="ARBA" id="ARBA00022833"/>
    </source>
</evidence>
<feature type="signal peptide" evidence="6">
    <location>
        <begin position="1"/>
        <end position="23"/>
    </location>
</feature>
<dbReference type="Pfam" id="PF01546">
    <property type="entry name" value="Peptidase_M20"/>
    <property type="match status" value="1"/>
</dbReference>